<dbReference type="OrthoDB" id="21254at2759"/>
<dbReference type="AlphaFoldDB" id="A0A0C3B8P3"/>
<keyword evidence="4" id="KW-1185">Reference proteome</keyword>
<gene>
    <name evidence="3" type="ORF">M408DRAFT_159865</name>
</gene>
<reference evidence="4" key="2">
    <citation type="submission" date="2015-01" db="EMBL/GenBank/DDBJ databases">
        <title>Evolutionary Origins and Diversification of the Mycorrhizal Mutualists.</title>
        <authorList>
            <consortium name="DOE Joint Genome Institute"/>
            <consortium name="Mycorrhizal Genomics Consortium"/>
            <person name="Kohler A."/>
            <person name="Kuo A."/>
            <person name="Nagy L.G."/>
            <person name="Floudas D."/>
            <person name="Copeland A."/>
            <person name="Barry K.W."/>
            <person name="Cichocki N."/>
            <person name="Veneault-Fourrey C."/>
            <person name="LaButti K."/>
            <person name="Lindquist E.A."/>
            <person name="Lipzen A."/>
            <person name="Lundell T."/>
            <person name="Morin E."/>
            <person name="Murat C."/>
            <person name="Riley R."/>
            <person name="Ohm R."/>
            <person name="Sun H."/>
            <person name="Tunlid A."/>
            <person name="Henrissat B."/>
            <person name="Grigoriev I.V."/>
            <person name="Hibbett D.S."/>
            <person name="Martin F."/>
        </authorList>
    </citation>
    <scope>NUCLEOTIDE SEQUENCE [LARGE SCALE GENOMIC DNA]</scope>
    <source>
        <strain evidence="4">MAFF 305830</strain>
    </source>
</reference>
<reference evidence="3 4" key="1">
    <citation type="submission" date="2014-04" db="EMBL/GenBank/DDBJ databases">
        <authorList>
            <consortium name="DOE Joint Genome Institute"/>
            <person name="Kuo A."/>
            <person name="Zuccaro A."/>
            <person name="Kohler A."/>
            <person name="Nagy L.G."/>
            <person name="Floudas D."/>
            <person name="Copeland A."/>
            <person name="Barry K.W."/>
            <person name="Cichocki N."/>
            <person name="Veneault-Fourrey C."/>
            <person name="LaButti K."/>
            <person name="Lindquist E.A."/>
            <person name="Lipzen A."/>
            <person name="Lundell T."/>
            <person name="Morin E."/>
            <person name="Murat C."/>
            <person name="Sun H."/>
            <person name="Tunlid A."/>
            <person name="Henrissat B."/>
            <person name="Grigoriev I.V."/>
            <person name="Hibbett D.S."/>
            <person name="Martin F."/>
            <person name="Nordberg H.P."/>
            <person name="Cantor M.N."/>
            <person name="Hua S.X."/>
        </authorList>
    </citation>
    <scope>NUCLEOTIDE SEQUENCE [LARGE SCALE GENOMIC DNA]</scope>
    <source>
        <strain evidence="3 4">MAFF 305830</strain>
    </source>
</reference>
<dbReference type="InterPro" id="IPR003511">
    <property type="entry name" value="HORMA_dom"/>
</dbReference>
<protein>
    <recommendedName>
        <fullName evidence="2">HORMA domain-containing protein</fullName>
    </recommendedName>
</protein>
<dbReference type="EMBL" id="KN824296">
    <property type="protein sequence ID" value="KIM27841.1"/>
    <property type="molecule type" value="Genomic_DNA"/>
</dbReference>
<dbReference type="HOGENOM" id="CLU_050394_0_0_1"/>
<name>A0A0C3B8P3_SERVB</name>
<dbReference type="InterPro" id="IPR036570">
    <property type="entry name" value="HORMA_dom_sf"/>
</dbReference>
<feature type="domain" description="HORMA" evidence="2">
    <location>
        <begin position="22"/>
        <end position="231"/>
    </location>
</feature>
<dbReference type="PROSITE" id="PS50815">
    <property type="entry name" value="HORMA"/>
    <property type="match status" value="1"/>
</dbReference>
<dbReference type="GO" id="GO:0016035">
    <property type="term" value="C:zeta DNA polymerase complex"/>
    <property type="evidence" value="ECO:0007669"/>
    <property type="project" value="TreeGrafter"/>
</dbReference>
<dbReference type="Gene3D" id="3.30.900.10">
    <property type="entry name" value="HORMA domain"/>
    <property type="match status" value="1"/>
</dbReference>
<dbReference type="Pfam" id="PF02301">
    <property type="entry name" value="HORMA"/>
    <property type="match status" value="1"/>
</dbReference>
<evidence type="ECO:0000259" key="2">
    <source>
        <dbReference type="PROSITE" id="PS50815"/>
    </source>
</evidence>
<comment type="similarity">
    <text evidence="1">Belongs to the MAD2 family.</text>
</comment>
<dbReference type="STRING" id="933852.A0A0C3B8P3"/>
<evidence type="ECO:0000313" key="4">
    <source>
        <dbReference type="Proteomes" id="UP000054097"/>
    </source>
</evidence>
<dbReference type="InterPro" id="IPR045091">
    <property type="entry name" value="Mad2-like"/>
</dbReference>
<dbReference type="PANTHER" id="PTHR11842">
    <property type="entry name" value="MITOTIC SPINDLE ASSEMBLY CHECKPOINT PROTEIN MAD2"/>
    <property type="match status" value="1"/>
</dbReference>
<dbReference type="SUPFAM" id="SSF56019">
    <property type="entry name" value="The spindle assembly checkpoint protein mad2"/>
    <property type="match status" value="1"/>
</dbReference>
<proteinExistence type="inferred from homology"/>
<dbReference type="Proteomes" id="UP000054097">
    <property type="component" value="Unassembled WGS sequence"/>
</dbReference>
<sequence length="251" mass="28926">MPPKVIKRPPPLPKAIRPLNYHQIVIEMMRFLEVSIHTILYVRRIYPAGIFKRMKKYDAPVFQSQHPDLNKYISGAVKAVGDEIIRGTVERVVVVIRDRENIAIERFLFNLSGFVQTDKEYDWQKWENLNGVMIKTTLYQYFRSFLIRISLLEGQLGVIPEEWDPTFAVVLEMKDDQVPADPITKPKAKEKPPINWVPAILQNTTAGTTAEAENHVIRAVDTGLISLTLIVQESEEKLERVKEMEEKAMEA</sequence>
<accession>A0A0C3B8P3</accession>
<evidence type="ECO:0000313" key="3">
    <source>
        <dbReference type="EMBL" id="KIM27841.1"/>
    </source>
</evidence>
<evidence type="ECO:0000256" key="1">
    <source>
        <dbReference type="ARBA" id="ARBA00010348"/>
    </source>
</evidence>
<dbReference type="PANTHER" id="PTHR11842:SF10">
    <property type="entry name" value="MITOTIC SPINDLE ASSEMBLY CHECKPOINT PROTEIN MAD2B"/>
    <property type="match status" value="1"/>
</dbReference>
<organism evidence="3 4">
    <name type="scientific">Serendipita vermifera MAFF 305830</name>
    <dbReference type="NCBI Taxonomy" id="933852"/>
    <lineage>
        <taxon>Eukaryota</taxon>
        <taxon>Fungi</taxon>
        <taxon>Dikarya</taxon>
        <taxon>Basidiomycota</taxon>
        <taxon>Agaricomycotina</taxon>
        <taxon>Agaricomycetes</taxon>
        <taxon>Sebacinales</taxon>
        <taxon>Serendipitaceae</taxon>
        <taxon>Serendipita</taxon>
    </lineage>
</organism>